<dbReference type="InterPro" id="IPR036439">
    <property type="entry name" value="Dockerin_dom_sf"/>
</dbReference>
<feature type="domain" description="Calcineurin-like phosphoesterase" evidence="2">
    <location>
        <begin position="74"/>
        <end position="264"/>
    </location>
</feature>
<evidence type="ECO:0000313" key="4">
    <source>
        <dbReference type="Proteomes" id="UP000326837"/>
    </source>
</evidence>
<reference evidence="4" key="1">
    <citation type="submission" date="2019-10" db="EMBL/GenBank/DDBJ databases">
        <title>Lacipirellula parvula gen. nov., sp. nov., representing a lineage of planctomycetes widespread in freshwater anoxic habitats, and description of the family Lacipirellulaceae.</title>
        <authorList>
            <person name="Dedysh S.N."/>
            <person name="Kulichevskaya I.S."/>
            <person name="Beletsky A.V."/>
            <person name="Rakitin A.L."/>
            <person name="Mardanov A.V."/>
            <person name="Ivanova A.A."/>
            <person name="Saltykova V.X."/>
            <person name="Rijpstra W.I.C."/>
            <person name="Sinninghe Damste J.S."/>
            <person name="Ravin N.V."/>
        </authorList>
    </citation>
    <scope>NUCLEOTIDE SEQUENCE [LARGE SCALE GENOMIC DNA]</scope>
    <source>
        <strain evidence="4">PX69</strain>
    </source>
</reference>
<dbReference type="KEGG" id="lpav:PLANPX_1556"/>
<dbReference type="PANTHER" id="PTHR22953">
    <property type="entry name" value="ACID PHOSPHATASE RELATED"/>
    <property type="match status" value="1"/>
</dbReference>
<dbReference type="InterPro" id="IPR004843">
    <property type="entry name" value="Calcineurin-like_PHP"/>
</dbReference>
<dbReference type="Gene3D" id="3.60.21.10">
    <property type="match status" value="1"/>
</dbReference>
<dbReference type="Proteomes" id="UP000326837">
    <property type="component" value="Chromosome"/>
</dbReference>
<protein>
    <recommendedName>
        <fullName evidence="2">Calcineurin-like phosphoesterase domain-containing protein</fullName>
    </recommendedName>
</protein>
<dbReference type="GO" id="GO:0003993">
    <property type="term" value="F:acid phosphatase activity"/>
    <property type="evidence" value="ECO:0007669"/>
    <property type="project" value="InterPro"/>
</dbReference>
<sequence>MKIASLMAVASEIRFRRISLNSKFCFFQLALGVLSICVLRHSYAATVLAVIGDEGSAGAGATRVANMVGSSSWATDYVLALGDNSGSNYAFGSPEWDSVIGARYGQFIKKRSGPAAGAYPNQTSEVQRFFPVVGDHDRDVVTGSTAGYVDYFHSDPGVEVGRLPAGVHDSSQSYYDFKLPIKGGVGSVHVFAMDSEAFAYSAESQAAQIEWLRDGLTSSDATWKFVTLHSPPFSSSLHNSNPLYQLPFQQWGANAVMSGHDHVYERVLATNAGENSMPYFVNGLGGSNIYTFTTNRAPGSEFRYNDDYGAMRITITDDEAAFEFLAVDLYGGSENTTGELIDSLTLHRSALPAPPTLQADFNNDGFVDSDDLMIWKASFGINDDGDATGDGTTDGADLLTWQRQRSNFQPDHPPTLSPVPEPATVALAAAGCALVIGTIPGRCRRPF</sequence>
<dbReference type="AlphaFoldDB" id="A0A5K7X5F8"/>
<dbReference type="InterPro" id="IPR029052">
    <property type="entry name" value="Metallo-depent_PP-like"/>
</dbReference>
<evidence type="ECO:0000256" key="1">
    <source>
        <dbReference type="ARBA" id="ARBA00022729"/>
    </source>
</evidence>
<gene>
    <name evidence="3" type="ORF">PLANPX_1556</name>
</gene>
<dbReference type="RefSeq" id="WP_152098003.1">
    <property type="nucleotide sequence ID" value="NZ_AP021861.1"/>
</dbReference>
<keyword evidence="4" id="KW-1185">Reference proteome</keyword>
<name>A0A5K7X5F8_9BACT</name>
<dbReference type="Gene3D" id="1.10.1330.10">
    <property type="entry name" value="Dockerin domain"/>
    <property type="match status" value="1"/>
</dbReference>
<dbReference type="InterPro" id="IPR018247">
    <property type="entry name" value="EF_Hand_1_Ca_BS"/>
</dbReference>
<accession>A0A5K7X5F8</accession>
<proteinExistence type="predicted"/>
<dbReference type="SUPFAM" id="SSF56300">
    <property type="entry name" value="Metallo-dependent phosphatases"/>
    <property type="match status" value="1"/>
</dbReference>
<organism evidence="3 4">
    <name type="scientific">Lacipirellula parvula</name>
    <dbReference type="NCBI Taxonomy" id="2650471"/>
    <lineage>
        <taxon>Bacteria</taxon>
        <taxon>Pseudomonadati</taxon>
        <taxon>Planctomycetota</taxon>
        <taxon>Planctomycetia</taxon>
        <taxon>Pirellulales</taxon>
        <taxon>Lacipirellulaceae</taxon>
        <taxon>Lacipirellula</taxon>
    </lineage>
</organism>
<keyword evidence="1" id="KW-0732">Signal</keyword>
<dbReference type="GO" id="GO:0000272">
    <property type="term" value="P:polysaccharide catabolic process"/>
    <property type="evidence" value="ECO:0007669"/>
    <property type="project" value="InterPro"/>
</dbReference>
<dbReference type="EMBL" id="AP021861">
    <property type="protein sequence ID" value="BBO31944.1"/>
    <property type="molecule type" value="Genomic_DNA"/>
</dbReference>
<dbReference type="InterPro" id="IPR039331">
    <property type="entry name" value="PAPs-like"/>
</dbReference>
<evidence type="ECO:0000259" key="2">
    <source>
        <dbReference type="Pfam" id="PF00149"/>
    </source>
</evidence>
<evidence type="ECO:0000313" key="3">
    <source>
        <dbReference type="EMBL" id="BBO31944.1"/>
    </source>
</evidence>
<dbReference type="Pfam" id="PF00149">
    <property type="entry name" value="Metallophos"/>
    <property type="match status" value="1"/>
</dbReference>
<dbReference type="PANTHER" id="PTHR22953:SF153">
    <property type="entry name" value="PURPLE ACID PHOSPHATASE"/>
    <property type="match status" value="1"/>
</dbReference>
<dbReference type="PROSITE" id="PS00018">
    <property type="entry name" value="EF_HAND_1"/>
    <property type="match status" value="1"/>
</dbReference>